<protein>
    <recommendedName>
        <fullName evidence="3">RNA polymerase sigma-70 region 4 domain-containing protein</fullName>
    </recommendedName>
</protein>
<name>A0ABM7ZIG6_9BACT</name>
<accession>A0ABM7ZIG6</accession>
<reference evidence="1" key="1">
    <citation type="submission" date="2022-06" db="EMBL/GenBank/DDBJ databases">
        <title>Akkermansia biwalacus sp. nov., an anaerobic mucin-degrading bacterium isolated from human intestine.</title>
        <authorList>
            <person name="Kobayashi Y."/>
            <person name="Inoue S."/>
            <person name="Kawahara T."/>
            <person name="Kohda N."/>
        </authorList>
    </citation>
    <scope>NUCLEOTIDE SEQUENCE</scope>
    <source>
        <strain evidence="1">WON2089</strain>
    </source>
</reference>
<evidence type="ECO:0000313" key="2">
    <source>
        <dbReference type="Proteomes" id="UP001062263"/>
    </source>
</evidence>
<evidence type="ECO:0000313" key="1">
    <source>
        <dbReference type="EMBL" id="BDL44447.1"/>
    </source>
</evidence>
<proteinExistence type="predicted"/>
<evidence type="ECO:0008006" key="3">
    <source>
        <dbReference type="Google" id="ProtNLM"/>
    </source>
</evidence>
<sequence length="81" mass="9442">MDDKPVDMDAPMTEEEWAIWGAMWSVPEVRRHYQVHHDGPLTHPELAHYMGPSDRMIWSIQDTAIIKLRAALAQYLNNDQL</sequence>
<dbReference type="Proteomes" id="UP001062263">
    <property type="component" value="Chromosome"/>
</dbReference>
<dbReference type="EMBL" id="AP025943">
    <property type="protein sequence ID" value="BDL44447.1"/>
    <property type="molecule type" value="Genomic_DNA"/>
</dbReference>
<gene>
    <name evidence="1" type="ORF">Abiwalacus_20210</name>
</gene>
<organism evidence="1 2">
    <name type="scientific">Akkermansia biwaensis</name>
    <dbReference type="NCBI Taxonomy" id="2946555"/>
    <lineage>
        <taxon>Bacteria</taxon>
        <taxon>Pseudomonadati</taxon>
        <taxon>Verrucomicrobiota</taxon>
        <taxon>Verrucomicrobiia</taxon>
        <taxon>Verrucomicrobiales</taxon>
        <taxon>Akkermansiaceae</taxon>
        <taxon>Akkermansia</taxon>
    </lineage>
</organism>
<keyword evidence="2" id="KW-1185">Reference proteome</keyword>